<keyword evidence="4 8" id="KW-0653">Protein transport</keyword>
<feature type="transmembrane region" description="Helical" evidence="8">
    <location>
        <begin position="170"/>
        <end position="188"/>
    </location>
</feature>
<dbReference type="GO" id="GO:0000138">
    <property type="term" value="C:Golgi trans cisterna"/>
    <property type="evidence" value="ECO:0007669"/>
    <property type="project" value="EnsemblFungi"/>
</dbReference>
<dbReference type="GO" id="GO:0000139">
    <property type="term" value="C:Golgi membrane"/>
    <property type="evidence" value="ECO:0007669"/>
    <property type="project" value="UniProtKB-SubCell"/>
</dbReference>
<keyword evidence="2 8" id="KW-0813">Transport</keyword>
<evidence type="ECO:0000256" key="2">
    <source>
        <dbReference type="ARBA" id="ARBA00022448"/>
    </source>
</evidence>
<dbReference type="GO" id="GO:0042147">
    <property type="term" value="P:retrograde transport, endosome to Golgi"/>
    <property type="evidence" value="ECO:0007669"/>
    <property type="project" value="EnsemblFungi"/>
</dbReference>
<gene>
    <name evidence="9" type="ORF">BABINDRAFT_31849</name>
</gene>
<comment type="function">
    <text evidence="8">Nonessential protein required for the fusion of transport vesicles derived from the endocytic pathway with the Golgi complex.</text>
</comment>
<evidence type="ECO:0000256" key="8">
    <source>
        <dbReference type="RuleBase" id="RU363111"/>
    </source>
</evidence>
<dbReference type="OrthoDB" id="660759at2759"/>
<dbReference type="AlphaFoldDB" id="A0A1E3QVW7"/>
<evidence type="ECO:0000313" key="9">
    <source>
        <dbReference type="EMBL" id="ODQ81798.1"/>
    </source>
</evidence>
<dbReference type="PANTHER" id="PTHR23137:SF36">
    <property type="entry name" value="VESICLE TRANSPORT PROTEIN SFT2C"/>
    <property type="match status" value="1"/>
</dbReference>
<dbReference type="GO" id="GO:0015031">
    <property type="term" value="P:protein transport"/>
    <property type="evidence" value="ECO:0007669"/>
    <property type="project" value="UniProtKB-KW"/>
</dbReference>
<feature type="transmembrane region" description="Helical" evidence="8">
    <location>
        <begin position="114"/>
        <end position="134"/>
    </location>
</feature>
<feature type="transmembrane region" description="Helical" evidence="8">
    <location>
        <begin position="146"/>
        <end position="164"/>
    </location>
</feature>
<dbReference type="InterPro" id="IPR011691">
    <property type="entry name" value="Vesicle_transpt_SFT2"/>
</dbReference>
<dbReference type="InterPro" id="IPR007305">
    <property type="entry name" value="Vesicle_transpt_Got1/SFT2"/>
</dbReference>
<name>A0A1E3QVW7_9ASCO</name>
<keyword evidence="3 8" id="KW-0812">Transmembrane</keyword>
<dbReference type="RefSeq" id="XP_018987126.1">
    <property type="nucleotide sequence ID" value="XM_019131562.1"/>
</dbReference>
<evidence type="ECO:0000256" key="4">
    <source>
        <dbReference type="ARBA" id="ARBA00022927"/>
    </source>
</evidence>
<keyword evidence="6 8" id="KW-0472">Membrane</keyword>
<evidence type="ECO:0000256" key="3">
    <source>
        <dbReference type="ARBA" id="ARBA00022692"/>
    </source>
</evidence>
<sequence length="215" mass="23655">MSSETERNFRNQFARWSSANPPSSETAQENGGIGGMFSSFTSKVSSGANDMYSRLPLYNGDGSEAPAQEPEWFQLSRFEKLLVFSCCLLGSAACFLLGFFLFPVLALKPRKFGLLWSLGSLLFVVSFGALQGPVNYIQHLISKDRLPFTVIFFGSVISTIYFAVVVKSSILTLLSGIMEVLAVIYYTMSYFPFGAQSFQWFLSVAVSSIRGSVGI</sequence>
<accession>A0A1E3QVW7</accession>
<dbReference type="Proteomes" id="UP000094336">
    <property type="component" value="Unassembled WGS sequence"/>
</dbReference>
<evidence type="ECO:0000256" key="7">
    <source>
        <dbReference type="ARBA" id="ARBA00025800"/>
    </source>
</evidence>
<dbReference type="GeneID" id="30149415"/>
<keyword evidence="10" id="KW-1185">Reference proteome</keyword>
<evidence type="ECO:0000256" key="5">
    <source>
        <dbReference type="ARBA" id="ARBA00022989"/>
    </source>
</evidence>
<evidence type="ECO:0000313" key="10">
    <source>
        <dbReference type="Proteomes" id="UP000094336"/>
    </source>
</evidence>
<reference evidence="10" key="1">
    <citation type="submission" date="2016-05" db="EMBL/GenBank/DDBJ databases">
        <title>Comparative genomics of biotechnologically important yeasts.</title>
        <authorList>
            <consortium name="DOE Joint Genome Institute"/>
            <person name="Riley R."/>
            <person name="Haridas S."/>
            <person name="Wolfe K.H."/>
            <person name="Lopes M.R."/>
            <person name="Hittinger C.T."/>
            <person name="Goker M."/>
            <person name="Salamov A."/>
            <person name="Wisecaver J."/>
            <person name="Long T.M."/>
            <person name="Aerts A.L."/>
            <person name="Barry K."/>
            <person name="Choi C."/>
            <person name="Clum A."/>
            <person name="Coughlan A.Y."/>
            <person name="Deshpande S."/>
            <person name="Douglass A.P."/>
            <person name="Hanson S.J."/>
            <person name="Klenk H.-P."/>
            <person name="Labutti K."/>
            <person name="Lapidus A."/>
            <person name="Lindquist E."/>
            <person name="Lipzen A."/>
            <person name="Meier-Kolthoff J.P."/>
            <person name="Ohm R.A."/>
            <person name="Otillar R.P."/>
            <person name="Pangilinan J."/>
            <person name="Peng Y."/>
            <person name="Rokas A."/>
            <person name="Rosa C.A."/>
            <person name="Scheuner C."/>
            <person name="Sibirny A.A."/>
            <person name="Slot J.C."/>
            <person name="Stielow J.B."/>
            <person name="Sun H."/>
            <person name="Kurtzman C.P."/>
            <person name="Blackwell M."/>
            <person name="Grigoriev I.V."/>
            <person name="Jeffries T.W."/>
        </authorList>
    </citation>
    <scope>NUCLEOTIDE SEQUENCE [LARGE SCALE GENOMIC DNA]</scope>
    <source>
        <strain evidence="10">NRRL Y-12698</strain>
    </source>
</reference>
<evidence type="ECO:0000256" key="6">
    <source>
        <dbReference type="ARBA" id="ARBA00023136"/>
    </source>
</evidence>
<evidence type="ECO:0000256" key="1">
    <source>
        <dbReference type="ARBA" id="ARBA00004141"/>
    </source>
</evidence>
<organism evidence="9 10">
    <name type="scientific">Babjeviella inositovora NRRL Y-12698</name>
    <dbReference type="NCBI Taxonomy" id="984486"/>
    <lineage>
        <taxon>Eukaryota</taxon>
        <taxon>Fungi</taxon>
        <taxon>Dikarya</taxon>
        <taxon>Ascomycota</taxon>
        <taxon>Saccharomycotina</taxon>
        <taxon>Pichiomycetes</taxon>
        <taxon>Serinales incertae sedis</taxon>
        <taxon>Babjeviella</taxon>
    </lineage>
</organism>
<dbReference type="STRING" id="984486.A0A1E3QVW7"/>
<dbReference type="GO" id="GO:0005829">
    <property type="term" value="C:cytosol"/>
    <property type="evidence" value="ECO:0007669"/>
    <property type="project" value="GOC"/>
</dbReference>
<protein>
    <recommendedName>
        <fullName evidence="8">Protein transport protein SFT2</fullName>
    </recommendedName>
</protein>
<proteinExistence type="inferred from homology"/>
<keyword evidence="8" id="KW-0333">Golgi apparatus</keyword>
<feature type="transmembrane region" description="Helical" evidence="8">
    <location>
        <begin position="81"/>
        <end position="102"/>
    </location>
</feature>
<dbReference type="EMBL" id="KV454427">
    <property type="protein sequence ID" value="ODQ81798.1"/>
    <property type="molecule type" value="Genomic_DNA"/>
</dbReference>
<keyword evidence="5 8" id="KW-1133">Transmembrane helix</keyword>
<dbReference type="Pfam" id="PF04178">
    <property type="entry name" value="Got1"/>
    <property type="match status" value="1"/>
</dbReference>
<dbReference type="PANTHER" id="PTHR23137">
    <property type="entry name" value="VESICLE TRANSPORT PROTEIN-RELATED"/>
    <property type="match status" value="1"/>
</dbReference>
<comment type="subcellular location">
    <subcellularLocation>
        <location evidence="8">Golgi apparatus membrane</location>
        <topology evidence="8">Multi-pass membrane protein</topology>
    </subcellularLocation>
    <subcellularLocation>
        <location evidence="1">Membrane</location>
        <topology evidence="1">Multi-pass membrane protein</topology>
    </subcellularLocation>
</comment>
<comment type="similarity">
    <text evidence="7 8">Belongs to the SFT2 family.</text>
</comment>